<dbReference type="AlphaFoldDB" id="A0AAD3CFA1"/>
<dbReference type="GO" id="GO:0005634">
    <property type="term" value="C:nucleus"/>
    <property type="evidence" value="ECO:0007669"/>
    <property type="project" value="TreeGrafter"/>
</dbReference>
<evidence type="ECO:0000256" key="2">
    <source>
        <dbReference type="ARBA" id="ARBA00012787"/>
    </source>
</evidence>
<comment type="caution">
    <text evidence="8">The sequence shown here is derived from an EMBL/GenBank/DDBJ whole genome shotgun (WGS) entry which is preliminary data.</text>
</comment>
<evidence type="ECO:0000259" key="6">
    <source>
        <dbReference type="Pfam" id="PF01509"/>
    </source>
</evidence>
<feature type="region of interest" description="Disordered" evidence="5">
    <location>
        <begin position="63"/>
        <end position="83"/>
    </location>
</feature>
<feature type="domain" description="Pseudouridine synthase II N-terminal" evidence="6">
    <location>
        <begin position="78"/>
        <end position="229"/>
    </location>
</feature>
<protein>
    <recommendedName>
        <fullName evidence="2">tRNA pseudouridine(55) synthase</fullName>
        <ecNumber evidence="2">5.4.99.25</ecNumber>
    </recommendedName>
</protein>
<dbReference type="SUPFAM" id="SSF55120">
    <property type="entry name" value="Pseudouridine synthase"/>
    <property type="match status" value="1"/>
</dbReference>
<reference evidence="8 9" key="1">
    <citation type="journal article" date="2021" name="Sci. Rep.">
        <title>The genome of the diatom Chaetoceros tenuissimus carries an ancient integrated fragment of an extant virus.</title>
        <authorList>
            <person name="Hongo Y."/>
            <person name="Kimura K."/>
            <person name="Takaki Y."/>
            <person name="Yoshida Y."/>
            <person name="Baba S."/>
            <person name="Kobayashi G."/>
            <person name="Nagasaki K."/>
            <person name="Hano T."/>
            <person name="Tomaru Y."/>
        </authorList>
    </citation>
    <scope>NUCLEOTIDE SEQUENCE [LARGE SCALE GENOMIC DNA]</scope>
    <source>
        <strain evidence="8 9">NIES-3715</strain>
    </source>
</reference>
<name>A0AAD3CFA1_9STRA</name>
<dbReference type="EMBL" id="BLLK01000020">
    <property type="protein sequence ID" value="GFH45042.1"/>
    <property type="molecule type" value="Genomic_DNA"/>
</dbReference>
<feature type="region of interest" description="Disordered" evidence="5">
    <location>
        <begin position="1"/>
        <end position="24"/>
    </location>
</feature>
<evidence type="ECO:0000313" key="8">
    <source>
        <dbReference type="EMBL" id="GFH45042.1"/>
    </source>
</evidence>
<dbReference type="NCBIfam" id="TIGR00431">
    <property type="entry name" value="TruB"/>
    <property type="match status" value="1"/>
</dbReference>
<dbReference type="PANTHER" id="PTHR13767">
    <property type="entry name" value="TRNA-PSEUDOURIDINE SYNTHASE"/>
    <property type="match status" value="1"/>
</dbReference>
<keyword evidence="3" id="KW-0819">tRNA processing</keyword>
<feature type="compositionally biased region" description="Low complexity" evidence="5">
    <location>
        <begin position="7"/>
        <end position="20"/>
    </location>
</feature>
<dbReference type="GO" id="GO:0003723">
    <property type="term" value="F:RNA binding"/>
    <property type="evidence" value="ECO:0007669"/>
    <property type="project" value="InterPro"/>
</dbReference>
<dbReference type="Gene3D" id="3.30.2350.10">
    <property type="entry name" value="Pseudouridine synthase"/>
    <property type="match status" value="1"/>
</dbReference>
<dbReference type="InterPro" id="IPR002501">
    <property type="entry name" value="PsdUridine_synth_N"/>
</dbReference>
<evidence type="ECO:0000256" key="4">
    <source>
        <dbReference type="ARBA" id="ARBA00023235"/>
    </source>
</evidence>
<keyword evidence="9" id="KW-1185">Reference proteome</keyword>
<dbReference type="GO" id="GO:0006400">
    <property type="term" value="P:tRNA modification"/>
    <property type="evidence" value="ECO:0007669"/>
    <property type="project" value="TreeGrafter"/>
</dbReference>
<keyword evidence="4" id="KW-0413">Isomerase</keyword>
<dbReference type="Proteomes" id="UP001054902">
    <property type="component" value="Unassembled WGS sequence"/>
</dbReference>
<evidence type="ECO:0000256" key="1">
    <source>
        <dbReference type="ARBA" id="ARBA00008999"/>
    </source>
</evidence>
<dbReference type="PANTHER" id="PTHR13767:SF2">
    <property type="entry name" value="PSEUDOURIDYLATE SYNTHASE TRUB1"/>
    <property type="match status" value="1"/>
</dbReference>
<dbReference type="InterPro" id="IPR014780">
    <property type="entry name" value="tRNA_psdUridine_synth_TruB"/>
</dbReference>
<organism evidence="8 9">
    <name type="scientific">Chaetoceros tenuissimus</name>
    <dbReference type="NCBI Taxonomy" id="426638"/>
    <lineage>
        <taxon>Eukaryota</taxon>
        <taxon>Sar</taxon>
        <taxon>Stramenopiles</taxon>
        <taxon>Ochrophyta</taxon>
        <taxon>Bacillariophyta</taxon>
        <taxon>Coscinodiscophyceae</taxon>
        <taxon>Chaetocerotophycidae</taxon>
        <taxon>Chaetocerotales</taxon>
        <taxon>Chaetocerotaceae</taxon>
        <taxon>Chaetoceros</taxon>
    </lineage>
</organism>
<feature type="compositionally biased region" description="Basic residues" evidence="5">
    <location>
        <begin position="66"/>
        <end position="80"/>
    </location>
</feature>
<accession>A0AAD3CFA1</accession>
<dbReference type="HAMAP" id="MF_01080">
    <property type="entry name" value="TruB_bact"/>
    <property type="match status" value="1"/>
</dbReference>
<dbReference type="EC" id="5.4.99.25" evidence="2"/>
<feature type="domain" description="tRNA pseudouridylate synthase B C-terminal" evidence="7">
    <location>
        <begin position="230"/>
        <end position="266"/>
    </location>
</feature>
<evidence type="ECO:0000256" key="3">
    <source>
        <dbReference type="ARBA" id="ARBA00022694"/>
    </source>
</evidence>
<dbReference type="CDD" id="cd02573">
    <property type="entry name" value="PseudoU_synth_EcTruB"/>
    <property type="match status" value="1"/>
</dbReference>
<evidence type="ECO:0000256" key="5">
    <source>
        <dbReference type="SAM" id="MobiDB-lite"/>
    </source>
</evidence>
<dbReference type="GO" id="GO:0160148">
    <property type="term" value="F:tRNA pseudouridine(55) synthase activity"/>
    <property type="evidence" value="ECO:0007669"/>
    <property type="project" value="UniProtKB-EC"/>
</dbReference>
<proteinExistence type="inferred from homology"/>
<dbReference type="InterPro" id="IPR032819">
    <property type="entry name" value="TruB_C"/>
</dbReference>
<evidence type="ECO:0000259" key="7">
    <source>
        <dbReference type="Pfam" id="PF16198"/>
    </source>
</evidence>
<evidence type="ECO:0000313" key="9">
    <source>
        <dbReference type="Proteomes" id="UP001054902"/>
    </source>
</evidence>
<sequence length="310" mass="34294">MFTAAESTNSKSNDNRSSNSTEAENVPIHLAEGLCAVYKPLDWTSQDVVACIRGMLERDARERGAKLAKRRTRKSKRKVSVGHGGTLDPLATGVLVIGIGKGTKDLQKYLTGAKRYRAGVELGFETNTLDMEGNRTKEMDFDHVTEEQIINAIPDFTGKIMQKPPIFSAIRKNGKRLYEQAREGKTVDDIEIEAREVEVYNLEYLPTDENGKGLPCFGLDVECGGGTYIRSLCRDLGENLGTCATMTSLIRTQQGHFTMDHIVPKEDWTPENIYAAVERCNEMLAIFDGDGLDVSVENDSDEGESKNSNS</sequence>
<gene>
    <name evidence="8" type="ORF">CTEN210_01516</name>
</gene>
<dbReference type="Pfam" id="PF16198">
    <property type="entry name" value="TruB_C_2"/>
    <property type="match status" value="1"/>
</dbReference>
<comment type="similarity">
    <text evidence="1">Belongs to the pseudouridine synthase TruB family.</text>
</comment>
<dbReference type="Pfam" id="PF01509">
    <property type="entry name" value="TruB_N"/>
    <property type="match status" value="1"/>
</dbReference>
<dbReference type="InterPro" id="IPR020103">
    <property type="entry name" value="PsdUridine_synth_cat_dom_sf"/>
</dbReference>
<dbReference type="GO" id="GO:1990481">
    <property type="term" value="P:mRNA pseudouridine synthesis"/>
    <property type="evidence" value="ECO:0007669"/>
    <property type="project" value="TreeGrafter"/>
</dbReference>